<dbReference type="EMBL" id="JAWDIP010000003">
    <property type="protein sequence ID" value="MDY0393156.1"/>
    <property type="molecule type" value="Genomic_DNA"/>
</dbReference>
<dbReference type="InterPro" id="IPR015421">
    <property type="entry name" value="PyrdxlP-dep_Trfase_major"/>
</dbReference>
<dbReference type="GO" id="GO:0008483">
    <property type="term" value="F:transaminase activity"/>
    <property type="evidence" value="ECO:0007669"/>
    <property type="project" value="UniProtKB-KW"/>
</dbReference>
<evidence type="ECO:0000256" key="4">
    <source>
        <dbReference type="ARBA" id="ARBA00023239"/>
    </source>
</evidence>
<keyword evidence="8" id="KW-1185">Reference proteome</keyword>
<evidence type="ECO:0000256" key="5">
    <source>
        <dbReference type="ARBA" id="ARBA00037974"/>
    </source>
</evidence>
<comment type="caution">
    <text evidence="7">The sequence shown here is derived from an EMBL/GenBank/DDBJ whole genome shotgun (WGS) entry which is preliminary data.</text>
</comment>
<dbReference type="InterPro" id="IPR051798">
    <property type="entry name" value="Class-II_PLP-Dep_Aminotrans"/>
</dbReference>
<comment type="similarity">
    <text evidence="5">Belongs to the class-II pyridoxal-phosphate-dependent aminotransferase family. MalY/PatB cystathionine beta-lyase subfamily.</text>
</comment>
<comment type="cofactor">
    <cofactor evidence="1">
        <name>pyridoxal 5'-phosphate</name>
        <dbReference type="ChEBI" id="CHEBI:597326"/>
    </cofactor>
</comment>
<organism evidence="7 8">
    <name type="scientific">Tigheibacillus halophilus</name>
    <dbReference type="NCBI Taxonomy" id="361280"/>
    <lineage>
        <taxon>Bacteria</taxon>
        <taxon>Bacillati</taxon>
        <taxon>Bacillota</taxon>
        <taxon>Bacilli</taxon>
        <taxon>Bacillales</taxon>
        <taxon>Bacillaceae</taxon>
        <taxon>Tigheibacillus</taxon>
    </lineage>
</organism>
<keyword evidence="4" id="KW-0456">Lyase</keyword>
<dbReference type="InterPro" id="IPR015424">
    <property type="entry name" value="PyrdxlP-dep_Trfase"/>
</dbReference>
<dbReference type="InterPro" id="IPR004839">
    <property type="entry name" value="Aminotransferase_I/II_large"/>
</dbReference>
<evidence type="ECO:0000259" key="6">
    <source>
        <dbReference type="Pfam" id="PF00155"/>
    </source>
</evidence>
<dbReference type="Gene3D" id="3.40.640.10">
    <property type="entry name" value="Type I PLP-dependent aspartate aminotransferase-like (Major domain)"/>
    <property type="match status" value="1"/>
</dbReference>
<sequence>MLCRDNHYQIDFEDLEEQLQSGVKAMILCSPHNPVGRVWTTKELSEIARLCLKNEVLIISDEIHADLTFPSVKHTPMAAISKEVSNQCITCMAPSKTFNLAGLQASYTIIENEHLKKKFDEQLSKQGLGSLNTMGNFAMEAAYNHGDQWLDELKALLHSHTEYVLKAFESSTDKIKVTKPEGTYLLWMDCTGMDMNSDQLKTFMIKNAKVGLNPGISYGEEGGQFMRMNIACPSETLQEGVRRILEAIKTNESVHA</sequence>
<gene>
    <name evidence="7" type="ORF">RWE15_00325</name>
</gene>
<accession>A0ABU5C1I8</accession>
<evidence type="ECO:0000313" key="8">
    <source>
        <dbReference type="Proteomes" id="UP001281447"/>
    </source>
</evidence>
<name>A0ABU5C1I8_9BACI</name>
<dbReference type="CDD" id="cd00609">
    <property type="entry name" value="AAT_like"/>
    <property type="match status" value="1"/>
</dbReference>
<protein>
    <recommendedName>
        <fullName evidence="2">cysteine-S-conjugate beta-lyase</fullName>
        <ecNumber evidence="2">4.4.1.13</ecNumber>
    </recommendedName>
</protein>
<evidence type="ECO:0000313" key="7">
    <source>
        <dbReference type="EMBL" id="MDY0393156.1"/>
    </source>
</evidence>
<evidence type="ECO:0000256" key="2">
    <source>
        <dbReference type="ARBA" id="ARBA00012224"/>
    </source>
</evidence>
<keyword evidence="3" id="KW-0663">Pyridoxal phosphate</keyword>
<dbReference type="EC" id="4.4.1.13" evidence="2"/>
<dbReference type="PANTHER" id="PTHR43525">
    <property type="entry name" value="PROTEIN MALY"/>
    <property type="match status" value="1"/>
</dbReference>
<dbReference type="Proteomes" id="UP001281447">
    <property type="component" value="Unassembled WGS sequence"/>
</dbReference>
<keyword evidence="7" id="KW-0808">Transferase</keyword>
<dbReference type="InterPro" id="IPR015422">
    <property type="entry name" value="PyrdxlP-dep_Trfase_small"/>
</dbReference>
<reference evidence="7 8" key="1">
    <citation type="submission" date="2023-10" db="EMBL/GenBank/DDBJ databases">
        <title>Virgibacillus halophilus 5B73C genome.</title>
        <authorList>
            <person name="Miliotis G."/>
            <person name="Sengupta P."/>
            <person name="Hameed A."/>
            <person name="Chuvochina M."/>
            <person name="Mcdonagh F."/>
            <person name="Simpson A.C."/>
            <person name="Singh N.K."/>
            <person name="Rekha P.D."/>
            <person name="Raman K."/>
            <person name="Hugenholtz P."/>
            <person name="Venkateswaran K."/>
        </authorList>
    </citation>
    <scope>NUCLEOTIDE SEQUENCE [LARGE SCALE GENOMIC DNA]</scope>
    <source>
        <strain evidence="7 8">5B73C</strain>
    </source>
</reference>
<dbReference type="PANTHER" id="PTHR43525:SF1">
    <property type="entry name" value="PROTEIN MALY"/>
    <property type="match status" value="1"/>
</dbReference>
<evidence type="ECO:0000256" key="3">
    <source>
        <dbReference type="ARBA" id="ARBA00022898"/>
    </source>
</evidence>
<dbReference type="SUPFAM" id="SSF53383">
    <property type="entry name" value="PLP-dependent transferases"/>
    <property type="match status" value="1"/>
</dbReference>
<feature type="domain" description="Aminotransferase class I/classII large" evidence="6">
    <location>
        <begin position="5"/>
        <end position="244"/>
    </location>
</feature>
<proteinExistence type="inferred from homology"/>
<dbReference type="Pfam" id="PF00155">
    <property type="entry name" value="Aminotran_1_2"/>
    <property type="match status" value="1"/>
</dbReference>
<evidence type="ECO:0000256" key="1">
    <source>
        <dbReference type="ARBA" id="ARBA00001933"/>
    </source>
</evidence>
<keyword evidence="7" id="KW-0032">Aminotransferase</keyword>
<dbReference type="Gene3D" id="3.90.1150.10">
    <property type="entry name" value="Aspartate Aminotransferase, domain 1"/>
    <property type="match status" value="1"/>
</dbReference>